<evidence type="ECO:0000256" key="6">
    <source>
        <dbReference type="ARBA" id="ARBA00022679"/>
    </source>
</evidence>
<dbReference type="CDD" id="cd02440">
    <property type="entry name" value="AdoMet_MTases"/>
    <property type="match status" value="1"/>
</dbReference>
<keyword evidence="8" id="KW-0539">Nucleus</keyword>
<comment type="subcellular location">
    <subcellularLocation>
        <location evidence="2">Cytoplasm</location>
    </subcellularLocation>
    <subcellularLocation>
        <location evidence="1">Nucleus</location>
    </subcellularLocation>
</comment>
<dbReference type="GO" id="GO:0005737">
    <property type="term" value="C:cytoplasm"/>
    <property type="evidence" value="ECO:0007669"/>
    <property type="project" value="UniProtKB-SubCell"/>
</dbReference>
<dbReference type="SUPFAM" id="SSF53335">
    <property type="entry name" value="S-adenosyl-L-methionine-dependent methyltransferases"/>
    <property type="match status" value="1"/>
</dbReference>
<feature type="domain" description="Methyltransferase type 11" evidence="10">
    <location>
        <begin position="56"/>
        <end position="131"/>
    </location>
</feature>
<feature type="domain" description="18S rRNA (guanine(1575)-N(7))-methyltransferase Bud23 C-terminal" evidence="11">
    <location>
        <begin position="202"/>
        <end position="296"/>
    </location>
</feature>
<protein>
    <recommendedName>
        <fullName evidence="14">18S rRNA (Guanine-N(7))-methyltransferase</fullName>
    </recommendedName>
</protein>
<dbReference type="AlphaFoldDB" id="A0A8T0IAS3"/>
<evidence type="ECO:0000256" key="2">
    <source>
        <dbReference type="ARBA" id="ARBA00004496"/>
    </source>
</evidence>
<dbReference type="PANTHER" id="PTHR12734:SF0">
    <property type="entry name" value="18S RRNA (GUANINE-N(7))-METHYLTRANSFERASE-RELATED"/>
    <property type="match status" value="1"/>
</dbReference>
<comment type="similarity">
    <text evidence="3">Belongs to the class I-like SAM-binding methyltransferase superfamily. BUD23/WBSCR22 family.</text>
</comment>
<evidence type="ECO:0000259" key="11">
    <source>
        <dbReference type="Pfam" id="PF12589"/>
    </source>
</evidence>
<evidence type="ECO:0000256" key="5">
    <source>
        <dbReference type="ARBA" id="ARBA00022603"/>
    </source>
</evidence>
<sequence>MSIRPERQAPPEIFYNDREARKYTSSSRIVKIQEKLSERALELLALPDDGVARLLLDIGCGSGLSGETLSENGHQWIGMDISESMLEVAVERETEGDLMLSDIGQGLPFRPGTLDGAISISAVQWLCNADKTCNHPRLRLKAFFGTLYKCLARGARAVLQIYPENAAQLEMISSAAMKSGFSGGLVVDYPHSTRAKKYFLVLSCGPPSTSTALPKGKEGDEMMTDSDESGSDGEGGDDTTVNVSERQRPAKKQRRGNSKTSVKGRSWIIKKKEQRRHRGYANVPEDSKYTGRKRKTHF</sequence>
<accession>A0A8T0IAS3</accession>
<keyword evidence="4" id="KW-0963">Cytoplasm</keyword>
<keyword evidence="6" id="KW-0808">Transferase</keyword>
<evidence type="ECO:0000256" key="8">
    <source>
        <dbReference type="ARBA" id="ARBA00023242"/>
    </source>
</evidence>
<evidence type="ECO:0000256" key="1">
    <source>
        <dbReference type="ARBA" id="ARBA00004123"/>
    </source>
</evidence>
<evidence type="ECO:0000259" key="10">
    <source>
        <dbReference type="Pfam" id="PF08241"/>
    </source>
</evidence>
<evidence type="ECO:0000256" key="4">
    <source>
        <dbReference type="ARBA" id="ARBA00022490"/>
    </source>
</evidence>
<dbReference type="FunFam" id="3.40.50.150:FF:000017">
    <property type="entry name" value="probable 18S rRNA (Guanine-N(7))-methyltransferase"/>
    <property type="match status" value="1"/>
</dbReference>
<dbReference type="InterPro" id="IPR029063">
    <property type="entry name" value="SAM-dependent_MTases_sf"/>
</dbReference>
<dbReference type="OrthoDB" id="2877at2759"/>
<feature type="compositionally biased region" description="Basic residues" evidence="9">
    <location>
        <begin position="268"/>
        <end position="279"/>
    </location>
</feature>
<dbReference type="GO" id="GO:0016435">
    <property type="term" value="F:rRNA (guanine) methyltransferase activity"/>
    <property type="evidence" value="ECO:0007669"/>
    <property type="project" value="InterPro"/>
</dbReference>
<dbReference type="EMBL" id="CM026424">
    <property type="protein sequence ID" value="KAG0580037.1"/>
    <property type="molecule type" value="Genomic_DNA"/>
</dbReference>
<evidence type="ECO:0000256" key="9">
    <source>
        <dbReference type="SAM" id="MobiDB-lite"/>
    </source>
</evidence>
<evidence type="ECO:0000313" key="12">
    <source>
        <dbReference type="EMBL" id="KAG0580037.1"/>
    </source>
</evidence>
<comment type="caution">
    <text evidence="12">The sequence shown here is derived from an EMBL/GenBank/DDBJ whole genome shotgun (WGS) entry which is preliminary data.</text>
</comment>
<evidence type="ECO:0008006" key="14">
    <source>
        <dbReference type="Google" id="ProtNLM"/>
    </source>
</evidence>
<organism evidence="12 13">
    <name type="scientific">Ceratodon purpureus</name>
    <name type="common">Fire moss</name>
    <name type="synonym">Dicranum purpureum</name>
    <dbReference type="NCBI Taxonomy" id="3225"/>
    <lineage>
        <taxon>Eukaryota</taxon>
        <taxon>Viridiplantae</taxon>
        <taxon>Streptophyta</taxon>
        <taxon>Embryophyta</taxon>
        <taxon>Bryophyta</taxon>
        <taxon>Bryophytina</taxon>
        <taxon>Bryopsida</taxon>
        <taxon>Dicranidae</taxon>
        <taxon>Pseudoditrichales</taxon>
        <taxon>Ditrichaceae</taxon>
        <taxon>Ceratodon</taxon>
    </lineage>
</organism>
<dbReference type="Gene3D" id="3.40.50.150">
    <property type="entry name" value="Vaccinia Virus protein VP39"/>
    <property type="match status" value="1"/>
</dbReference>
<evidence type="ECO:0000256" key="7">
    <source>
        <dbReference type="ARBA" id="ARBA00022691"/>
    </source>
</evidence>
<evidence type="ECO:0000256" key="3">
    <source>
        <dbReference type="ARBA" id="ARBA00005547"/>
    </source>
</evidence>
<dbReference type="InterPro" id="IPR022238">
    <property type="entry name" value="Bud23_C"/>
</dbReference>
<dbReference type="Pfam" id="PF12589">
    <property type="entry name" value="WBS_methylT"/>
    <property type="match status" value="1"/>
</dbReference>
<feature type="compositionally biased region" description="Acidic residues" evidence="9">
    <location>
        <begin position="221"/>
        <end position="237"/>
    </location>
</feature>
<keyword evidence="5" id="KW-0489">Methyltransferase</keyword>
<gene>
    <name evidence="12" type="ORF">KC19_4G143000</name>
</gene>
<keyword evidence="13" id="KW-1185">Reference proteome</keyword>
<dbReference type="Pfam" id="PF08241">
    <property type="entry name" value="Methyltransf_11"/>
    <property type="match status" value="1"/>
</dbReference>
<feature type="region of interest" description="Disordered" evidence="9">
    <location>
        <begin position="210"/>
        <end position="298"/>
    </location>
</feature>
<evidence type="ECO:0000313" key="13">
    <source>
        <dbReference type="Proteomes" id="UP000822688"/>
    </source>
</evidence>
<proteinExistence type="inferred from homology"/>
<dbReference type="InterPro" id="IPR039769">
    <property type="entry name" value="Bud23-like"/>
</dbReference>
<dbReference type="GO" id="GO:0005730">
    <property type="term" value="C:nucleolus"/>
    <property type="evidence" value="ECO:0007669"/>
    <property type="project" value="TreeGrafter"/>
</dbReference>
<dbReference type="PANTHER" id="PTHR12734">
    <property type="entry name" value="METHYLTRANSFERASE-RELATED"/>
    <property type="match status" value="1"/>
</dbReference>
<name>A0A8T0IAS3_CERPU</name>
<dbReference type="Proteomes" id="UP000822688">
    <property type="component" value="Chromosome 4"/>
</dbReference>
<keyword evidence="7" id="KW-0949">S-adenosyl-L-methionine</keyword>
<dbReference type="InterPro" id="IPR013216">
    <property type="entry name" value="Methyltransf_11"/>
</dbReference>
<reference evidence="12" key="1">
    <citation type="submission" date="2020-06" db="EMBL/GenBank/DDBJ databases">
        <title>WGS assembly of Ceratodon purpureus strain R40.</title>
        <authorList>
            <person name="Carey S.B."/>
            <person name="Jenkins J."/>
            <person name="Shu S."/>
            <person name="Lovell J.T."/>
            <person name="Sreedasyam A."/>
            <person name="Maumus F."/>
            <person name="Tiley G.P."/>
            <person name="Fernandez-Pozo N."/>
            <person name="Barry K."/>
            <person name="Chen C."/>
            <person name="Wang M."/>
            <person name="Lipzen A."/>
            <person name="Daum C."/>
            <person name="Saski C.A."/>
            <person name="Payton A.C."/>
            <person name="Mcbreen J.C."/>
            <person name="Conrad R.E."/>
            <person name="Kollar L.M."/>
            <person name="Olsson S."/>
            <person name="Huttunen S."/>
            <person name="Landis J.B."/>
            <person name="Wickett N.J."/>
            <person name="Johnson M.G."/>
            <person name="Rensing S.A."/>
            <person name="Grimwood J."/>
            <person name="Schmutz J."/>
            <person name="Mcdaniel S.F."/>
        </authorList>
    </citation>
    <scope>NUCLEOTIDE SEQUENCE</scope>
    <source>
        <strain evidence="12">R40</strain>
    </source>
</reference>
<dbReference type="GO" id="GO:0070476">
    <property type="term" value="P:rRNA (guanine-N7)-methylation"/>
    <property type="evidence" value="ECO:0007669"/>
    <property type="project" value="InterPro"/>
</dbReference>